<evidence type="ECO:0000313" key="4">
    <source>
        <dbReference type="Proteomes" id="UP000028864"/>
    </source>
</evidence>
<keyword evidence="1" id="KW-0812">Transmembrane</keyword>
<reference evidence="3" key="1">
    <citation type="submission" date="2014-05" db="EMBL/GenBank/DDBJ databases">
        <authorList>
            <person name="Urmite Genomes"/>
        </authorList>
    </citation>
    <scope>NUCLEOTIDE SEQUENCE</scope>
    <source>
        <strain evidence="3">DSM 44074</strain>
    </source>
</reference>
<keyword evidence="1" id="KW-1133">Transmembrane helix</keyword>
<protein>
    <submittedName>
        <fullName evidence="3">Low molecular weight protein antigen 6 (CFP-6)</fullName>
    </submittedName>
</protein>
<proteinExistence type="predicted"/>
<evidence type="ECO:0000313" key="3">
    <source>
        <dbReference type="EMBL" id="CDQ42909.1"/>
    </source>
</evidence>
<reference evidence="3" key="2">
    <citation type="submission" date="2015-09" db="EMBL/GenBank/DDBJ databases">
        <title>Draft genome sequence of Mycobacterium neoaurum DSM 44074.</title>
        <authorList>
            <person name="Croce O."/>
            <person name="Robert C."/>
            <person name="Raoult D."/>
            <person name="Drancourt M."/>
        </authorList>
    </citation>
    <scope>NUCLEOTIDE SEQUENCE</scope>
    <source>
        <strain evidence="3">DSM 44074</strain>
    </source>
</reference>
<keyword evidence="1" id="KW-0472">Membrane</keyword>
<organism evidence="3 4">
    <name type="scientific">Mycolicibacterium neoaurum</name>
    <name type="common">Mycobacterium neoaurum</name>
    <dbReference type="NCBI Taxonomy" id="1795"/>
    <lineage>
        <taxon>Bacteria</taxon>
        <taxon>Bacillati</taxon>
        <taxon>Actinomycetota</taxon>
        <taxon>Actinomycetes</taxon>
        <taxon>Mycobacteriales</taxon>
        <taxon>Mycobacteriaceae</taxon>
        <taxon>Mycolicibacterium</taxon>
    </lineage>
</organism>
<gene>
    <name evidence="3" type="ORF">BN1047_00767</name>
</gene>
<evidence type="ECO:0000259" key="2">
    <source>
        <dbReference type="Pfam" id="PF10756"/>
    </source>
</evidence>
<name>A0AAV2WF90_MYCNE</name>
<dbReference type="AlphaFoldDB" id="A0AAV2WF90"/>
<dbReference type="InterPro" id="IPR019692">
    <property type="entry name" value="CFP-6_PH"/>
</dbReference>
<sequence>MCDVNQPAPLVIRISPMAHIAVGFMTLGIFALIYALPSWSWVLIAVPVLASAVIARYRTVADRDKVTARTMLRSTTVPWTDIEGLRFTRSSWAKARLTDGSEITLPAVTFATLPLLTAASDGRVPNPYQ</sequence>
<feature type="transmembrane region" description="Helical" evidence="1">
    <location>
        <begin position="12"/>
        <end position="33"/>
    </location>
</feature>
<dbReference type="EMBL" id="LK021337">
    <property type="protein sequence ID" value="CDQ42909.1"/>
    <property type="molecule type" value="Genomic_DNA"/>
</dbReference>
<feature type="domain" description="Low molecular weight protein antigen 6 PH" evidence="2">
    <location>
        <begin position="56"/>
        <end position="126"/>
    </location>
</feature>
<evidence type="ECO:0000256" key="1">
    <source>
        <dbReference type="SAM" id="Phobius"/>
    </source>
</evidence>
<dbReference type="Pfam" id="PF10756">
    <property type="entry name" value="bPH_6"/>
    <property type="match status" value="1"/>
</dbReference>
<dbReference type="RefSeq" id="WP_030135749.1">
    <property type="nucleotide sequence ID" value="NZ_POTO01000004.1"/>
</dbReference>
<accession>A0AAV2WF90</accession>
<feature type="transmembrane region" description="Helical" evidence="1">
    <location>
        <begin position="39"/>
        <end position="57"/>
    </location>
</feature>
<dbReference type="Proteomes" id="UP000028864">
    <property type="component" value="Unassembled WGS sequence"/>
</dbReference>